<dbReference type="GeneID" id="18915080"/>
<feature type="region of interest" description="Disordered" evidence="1">
    <location>
        <begin position="78"/>
        <end position="108"/>
    </location>
</feature>
<accession>K5W818</accession>
<gene>
    <name evidence="2" type="ORF">PHACADRAFT_250985</name>
</gene>
<dbReference type="RefSeq" id="XP_007392643.1">
    <property type="nucleotide sequence ID" value="XM_007392581.1"/>
</dbReference>
<evidence type="ECO:0000256" key="1">
    <source>
        <dbReference type="SAM" id="MobiDB-lite"/>
    </source>
</evidence>
<evidence type="ECO:0000313" key="2">
    <source>
        <dbReference type="EMBL" id="EKM60098.1"/>
    </source>
</evidence>
<protein>
    <submittedName>
        <fullName evidence="2">Uncharacterized protein</fullName>
    </submittedName>
</protein>
<organism evidence="2 3">
    <name type="scientific">Phanerochaete carnosa (strain HHB-10118-sp)</name>
    <name type="common">White-rot fungus</name>
    <name type="synonym">Peniophora carnosa</name>
    <dbReference type="NCBI Taxonomy" id="650164"/>
    <lineage>
        <taxon>Eukaryota</taxon>
        <taxon>Fungi</taxon>
        <taxon>Dikarya</taxon>
        <taxon>Basidiomycota</taxon>
        <taxon>Agaricomycotina</taxon>
        <taxon>Agaricomycetes</taxon>
        <taxon>Polyporales</taxon>
        <taxon>Phanerochaetaceae</taxon>
        <taxon>Phanerochaete</taxon>
    </lineage>
</organism>
<dbReference type="EMBL" id="JH930469">
    <property type="protein sequence ID" value="EKM60098.1"/>
    <property type="molecule type" value="Genomic_DNA"/>
</dbReference>
<evidence type="ECO:0000313" key="3">
    <source>
        <dbReference type="Proteomes" id="UP000008370"/>
    </source>
</evidence>
<dbReference type="Proteomes" id="UP000008370">
    <property type="component" value="Unassembled WGS sequence"/>
</dbReference>
<dbReference type="KEGG" id="pco:PHACADRAFT_250985"/>
<sequence length="108" mass="12023">MDAFSVSSSTMSQTKKDFSRFCRSITPTARSLRYSRRPSLWNMPTEGSNMQTVIAPASQGPGQLARRRPARQVKWARKALPPPLGQREDENVDGRVFGGARTPLGDEE</sequence>
<keyword evidence="3" id="KW-1185">Reference proteome</keyword>
<dbReference type="InParanoid" id="K5W818"/>
<proteinExistence type="predicted"/>
<reference evidence="2 3" key="1">
    <citation type="journal article" date="2012" name="BMC Genomics">
        <title>Comparative genomics of the white-rot fungi, Phanerochaete carnosa and P. chrysosporium, to elucidate the genetic basis of the distinct wood types they colonize.</title>
        <authorList>
            <person name="Suzuki H."/>
            <person name="MacDonald J."/>
            <person name="Syed K."/>
            <person name="Salamov A."/>
            <person name="Hori C."/>
            <person name="Aerts A."/>
            <person name="Henrissat B."/>
            <person name="Wiebenga A."/>
            <person name="vanKuyk P.A."/>
            <person name="Barry K."/>
            <person name="Lindquist E."/>
            <person name="LaButti K."/>
            <person name="Lapidus A."/>
            <person name="Lucas S."/>
            <person name="Coutinho P."/>
            <person name="Gong Y."/>
            <person name="Samejima M."/>
            <person name="Mahadevan R."/>
            <person name="Abou-Zaid M."/>
            <person name="de Vries R.P."/>
            <person name="Igarashi K."/>
            <person name="Yadav J.S."/>
            <person name="Grigoriev I.V."/>
            <person name="Master E.R."/>
        </authorList>
    </citation>
    <scope>NUCLEOTIDE SEQUENCE [LARGE SCALE GENOMIC DNA]</scope>
    <source>
        <strain evidence="2 3">HHB-10118-sp</strain>
    </source>
</reference>
<name>K5W818_PHACS</name>
<dbReference type="AlphaFoldDB" id="K5W818"/>
<dbReference type="HOGENOM" id="CLU_2197860_0_0_1"/>